<dbReference type="Pfam" id="PF00932">
    <property type="entry name" value="LTD"/>
    <property type="match status" value="1"/>
</dbReference>
<feature type="region of interest" description="Disordered" evidence="2">
    <location>
        <begin position="184"/>
        <end position="271"/>
    </location>
</feature>
<dbReference type="PROSITE" id="PS51841">
    <property type="entry name" value="LTD"/>
    <property type="match status" value="1"/>
</dbReference>
<reference evidence="5 6" key="1">
    <citation type="submission" date="2016-12" db="EMBL/GenBank/DDBJ databases">
        <title>Draft genome of Tersicoccus phoenicis 1P05MA.</title>
        <authorList>
            <person name="Nakajima Y."/>
            <person name="Yoshizawa S."/>
            <person name="Nakamura K."/>
            <person name="Ogura Y."/>
            <person name="Hayashi T."/>
            <person name="Kogure K."/>
        </authorList>
    </citation>
    <scope>NUCLEOTIDE SEQUENCE [LARGE SCALE GENOMIC DNA]</scope>
    <source>
        <strain evidence="5 6">1p05MA</strain>
    </source>
</reference>
<dbReference type="InterPro" id="IPR005135">
    <property type="entry name" value="Endo/exonuclease/phosphatase"/>
</dbReference>
<dbReference type="SUPFAM" id="SSF74853">
    <property type="entry name" value="Lamin A/C globular tail domain"/>
    <property type="match status" value="1"/>
</dbReference>
<dbReference type="SUPFAM" id="SSF56300">
    <property type="entry name" value="Metallo-dependent phosphatases"/>
    <property type="match status" value="1"/>
</dbReference>
<feature type="compositionally biased region" description="Low complexity" evidence="2">
    <location>
        <begin position="221"/>
        <end position="256"/>
    </location>
</feature>
<dbReference type="OrthoDB" id="1016457at2"/>
<dbReference type="InterPro" id="IPR004843">
    <property type="entry name" value="Calcineurin-like_PHP"/>
</dbReference>
<feature type="signal peptide" evidence="3">
    <location>
        <begin position="1"/>
        <end position="32"/>
    </location>
</feature>
<evidence type="ECO:0000256" key="2">
    <source>
        <dbReference type="SAM" id="MobiDB-lite"/>
    </source>
</evidence>
<dbReference type="GO" id="GO:0009166">
    <property type="term" value="P:nucleotide catabolic process"/>
    <property type="evidence" value="ECO:0007669"/>
    <property type="project" value="InterPro"/>
</dbReference>
<dbReference type="PANTHER" id="PTHR11575:SF24">
    <property type="entry name" value="5'-NUCLEOTIDASE"/>
    <property type="match status" value="1"/>
</dbReference>
<feature type="compositionally biased region" description="Polar residues" evidence="2">
    <location>
        <begin position="262"/>
        <end position="271"/>
    </location>
</feature>
<dbReference type="RefSeq" id="WP_076704964.1">
    <property type="nucleotide sequence ID" value="NZ_MRDE01000072.1"/>
</dbReference>
<dbReference type="InterPro" id="IPR047971">
    <property type="entry name" value="ExeM-like"/>
</dbReference>
<evidence type="ECO:0000259" key="4">
    <source>
        <dbReference type="PROSITE" id="PS51841"/>
    </source>
</evidence>
<accession>A0A1R1L827</accession>
<dbReference type="GO" id="GO:0008253">
    <property type="term" value="F:5'-nucleotidase activity"/>
    <property type="evidence" value="ECO:0007669"/>
    <property type="project" value="TreeGrafter"/>
</dbReference>
<dbReference type="InterPro" id="IPR036907">
    <property type="entry name" value="5'-Nucleotdase_C_sf"/>
</dbReference>
<dbReference type="InterPro" id="IPR036691">
    <property type="entry name" value="Endo/exonu/phosph_ase_sf"/>
</dbReference>
<dbReference type="Pfam" id="PF00149">
    <property type="entry name" value="Metallophos"/>
    <property type="match status" value="1"/>
</dbReference>
<dbReference type="EMBL" id="MRDE01000072">
    <property type="protein sequence ID" value="OMH23673.1"/>
    <property type="molecule type" value="Genomic_DNA"/>
</dbReference>
<dbReference type="SUPFAM" id="SSF55816">
    <property type="entry name" value="5'-nucleotidase (syn. UDP-sugar hydrolase), C-terminal domain"/>
    <property type="match status" value="1"/>
</dbReference>
<dbReference type="InterPro" id="IPR029052">
    <property type="entry name" value="Metallo-depent_PP-like"/>
</dbReference>
<feature type="domain" description="LTD" evidence="4">
    <location>
        <begin position="33"/>
        <end position="175"/>
    </location>
</feature>
<dbReference type="GO" id="GO:0030288">
    <property type="term" value="C:outer membrane-bounded periplasmic space"/>
    <property type="evidence" value="ECO:0007669"/>
    <property type="project" value="TreeGrafter"/>
</dbReference>
<gene>
    <name evidence="5" type="ORF">BKD30_11455</name>
</gene>
<keyword evidence="6" id="KW-1185">Reference proteome</keyword>
<dbReference type="InterPro" id="IPR001322">
    <property type="entry name" value="Lamin_tail_dom"/>
</dbReference>
<dbReference type="Pfam" id="PF03372">
    <property type="entry name" value="Exo_endo_phos"/>
    <property type="match status" value="1"/>
</dbReference>
<dbReference type="CDD" id="cd10283">
    <property type="entry name" value="MnuA_DNase1-like"/>
    <property type="match status" value="1"/>
</dbReference>
<dbReference type="InterPro" id="IPR036415">
    <property type="entry name" value="Lamin_tail_dom_sf"/>
</dbReference>
<comment type="caution">
    <text evidence="5">The sequence shown here is derived from an EMBL/GenBank/DDBJ whole genome shotgun (WGS) entry which is preliminary data.</text>
</comment>
<protein>
    <submittedName>
        <fullName evidence="5">Multifunctional nuclease/2',3'-cyclic-nucleotide 2'-phosphodiesterase/5'-nucleotidase/3'-nucleotidase</fullName>
    </submittedName>
</protein>
<evidence type="ECO:0000313" key="5">
    <source>
        <dbReference type="EMBL" id="OMH23673.1"/>
    </source>
</evidence>
<proteinExistence type="predicted"/>
<evidence type="ECO:0000313" key="6">
    <source>
        <dbReference type="Proteomes" id="UP000187085"/>
    </source>
</evidence>
<keyword evidence="1 3" id="KW-0732">Signal</keyword>
<dbReference type="Gene3D" id="3.60.21.10">
    <property type="match status" value="1"/>
</dbReference>
<dbReference type="CDD" id="cd04486">
    <property type="entry name" value="YhcR_OBF_like"/>
    <property type="match status" value="1"/>
</dbReference>
<sequence>MPALRVKPRAAVGAALATALLASPLLALPATAVEPTPASSASGVVISEAYTNGGSANAPYKNKFVELYNGSDAAVSVDGWSVQYRSAAGTAAPTGVIPLTGSVPAKGHYLVAASSNGATGAALPAADATGGTSFAATAGTLVLADRTTAVPDLPTGSITDARQVPGVVDVLGYGTSNTFETTAAAAPAATTDPKSITRSGPDTDDNGADFTVSADVTPQNTASSTAPDPSPSASPTSSPTVDPTSSPTTAPATVTPIARIQGSGSSSGLINQTVTTRGRVTAAYPTGGFNGYYLQTAGTGGDVDLTTHRASDAVFVYSPATVGDVKVGDYIQVTGTVGEYYGLTQLSVPGGGVTALTEAAPEVKATTVGLPTDEAQKESLEGMLVAPAGDFTVTDNYSLNRYGEIGLTPGSSPLLTPTVAVAPGAAARAAAAQNTAKTVRLDDGATTDFLGGAANQALPLPYLTPDKPIRVGAQATFTTDVVLDYRNNAWKYQPLVPLTAENADTVQPATFRDTRQAAPKNVAGAVKIATFNMLNYFTTTGDSLPGCRAYTDRAGNPVTVKDGCQARGAWDAANLKRQQDKHVTAINGLTADVVALEEIENSAKFGEDRDDALKRLVAALNAGTGTDTWAYVPSPAAVPPLADEDVIRTAFIYKKAAVQPVGDSAILLGSPAYTNAREPLAQVFTPVGAPDASRFMVIGNHFKSKGASGATGGNVDSGDGQGAYNADRVRQADALLAFAEAQKKDTGVTKVFLVGDFNSYAKEDPVQRILAAGYVSQGAKTGKQTYAFGGAVGSLDHVFASPEADAAVTGADIWDINADEPVALEYSRYNNNATNFYRPDAYRSSDHDPILVGLNPASPAGGSTEINLLNINDLHGRIDSNTVNMAGTVEQLKAAAPSGQTVVLSAGDNIGASLFASSVAQDQPTIDVLNALGMTASAVGNHEFDQGWPDLRDRVRTAADWSYLGANVYAKGTKKPVLDEYRIVDVKGVKVAVIGTVTQETPTLVSPGGITDLDFGDPVEAVNRVATRLHEAKLADVIVAEYHEGAGAGTPDKATLAQEVAAGGAFAKIVTGTSPWVNAIFTGHTQKQYAWEGAVPGQPGKTRPILQTGSYGENIGQITLTWDPATSAVTGHHVRNVPRTSTPADQLVATYPAVAKVKQITDAALAKAAEVGNQPVGKVTGDITTAFIGTSRDDRASESTLGHLVADALLDRLKDPAVGGAEISVVNPGGLRNELYYASADPNNPQDQNGTITYAEANAVLPFVNNLWTTSLTGAQVKTLLEQQWQPAGGSRSFLALSVSKNMTFTFDPAQPAGAKVTSVRVNGQPLDPARSYRVGTFSFLAQGGDNFTVFKEGTNTRDSGLIDRDAWIAYLKANSPVSPDFARRGVQTTGLPSGPVVAGSSVSVALSSLDLTSLGSPTNTTVAATFIDAAGTTTSLGSVPVTGGSATVRVTVPAGAPTGAGVLRLVAAPTSTTVDVPATVRAATPPGKQCVAPTPPTTGGIGAWLKYFAELVRYGICRIRG</sequence>
<dbReference type="PRINTS" id="PR01607">
    <property type="entry name" value="APYRASEFAMLY"/>
</dbReference>
<dbReference type="GO" id="GO:0008768">
    <property type="term" value="F:UDP-sugar diphosphatase activity"/>
    <property type="evidence" value="ECO:0007669"/>
    <property type="project" value="TreeGrafter"/>
</dbReference>
<dbReference type="NCBIfam" id="NF033681">
    <property type="entry name" value="ExeM_NucH_DNase"/>
    <property type="match status" value="1"/>
</dbReference>
<dbReference type="Gene3D" id="3.60.10.10">
    <property type="entry name" value="Endonuclease/exonuclease/phosphatase"/>
    <property type="match status" value="1"/>
</dbReference>
<dbReference type="STRING" id="554083.BKD30_11455"/>
<evidence type="ECO:0000256" key="1">
    <source>
        <dbReference type="ARBA" id="ARBA00022729"/>
    </source>
</evidence>
<name>A0A1R1L827_9MICC</name>
<dbReference type="Proteomes" id="UP000187085">
    <property type="component" value="Unassembled WGS sequence"/>
</dbReference>
<dbReference type="Gene3D" id="3.90.780.10">
    <property type="entry name" value="5'-Nucleotidase, C-terminal domain"/>
    <property type="match status" value="1"/>
</dbReference>
<evidence type="ECO:0000256" key="3">
    <source>
        <dbReference type="SAM" id="SignalP"/>
    </source>
</evidence>
<organism evidence="5 6">
    <name type="scientific">Tersicoccus phoenicis</name>
    <dbReference type="NCBI Taxonomy" id="554083"/>
    <lineage>
        <taxon>Bacteria</taxon>
        <taxon>Bacillati</taxon>
        <taxon>Actinomycetota</taxon>
        <taxon>Actinomycetes</taxon>
        <taxon>Micrococcales</taxon>
        <taxon>Micrococcaceae</taxon>
        <taxon>Tersicoccus</taxon>
    </lineage>
</organism>
<dbReference type="InterPro" id="IPR008334">
    <property type="entry name" value="5'-Nucleotdase_C"/>
</dbReference>
<dbReference type="SUPFAM" id="SSF56219">
    <property type="entry name" value="DNase I-like"/>
    <property type="match status" value="1"/>
</dbReference>
<dbReference type="InterPro" id="IPR006179">
    <property type="entry name" value="5_nucleotidase/apyrase"/>
</dbReference>
<feature type="chain" id="PRO_5012073910" evidence="3">
    <location>
        <begin position="33"/>
        <end position="1522"/>
    </location>
</feature>
<dbReference type="PANTHER" id="PTHR11575">
    <property type="entry name" value="5'-NUCLEOTIDASE-RELATED"/>
    <property type="match status" value="1"/>
</dbReference>
<dbReference type="Pfam" id="PF02872">
    <property type="entry name" value="5_nucleotid_C"/>
    <property type="match status" value="1"/>
</dbReference>